<dbReference type="Proteomes" id="UP000664132">
    <property type="component" value="Unassembled WGS sequence"/>
</dbReference>
<dbReference type="Pfam" id="PF00903">
    <property type="entry name" value="Glyoxalase"/>
    <property type="match status" value="1"/>
</dbReference>
<proteinExistence type="predicted"/>
<dbReference type="EMBL" id="JAFJYH010000089">
    <property type="protein sequence ID" value="KAG4420189.1"/>
    <property type="molecule type" value="Genomic_DNA"/>
</dbReference>
<dbReference type="OrthoDB" id="5371818at2759"/>
<evidence type="ECO:0000313" key="4">
    <source>
        <dbReference type="Proteomes" id="UP000664132"/>
    </source>
</evidence>
<feature type="compositionally biased region" description="Basic and acidic residues" evidence="1">
    <location>
        <begin position="172"/>
        <end position="186"/>
    </location>
</feature>
<reference evidence="3" key="1">
    <citation type="submission" date="2021-02" db="EMBL/GenBank/DDBJ databases">
        <title>Genome sequence Cadophora malorum strain M34.</title>
        <authorList>
            <person name="Stefanovic E."/>
            <person name="Vu D."/>
            <person name="Scully C."/>
            <person name="Dijksterhuis J."/>
            <person name="Roader J."/>
            <person name="Houbraken J."/>
        </authorList>
    </citation>
    <scope>NUCLEOTIDE SEQUENCE</scope>
    <source>
        <strain evidence="3">M34</strain>
    </source>
</reference>
<evidence type="ECO:0000256" key="1">
    <source>
        <dbReference type="SAM" id="MobiDB-lite"/>
    </source>
</evidence>
<dbReference type="AlphaFoldDB" id="A0A8H7TIA0"/>
<organism evidence="3 4">
    <name type="scientific">Cadophora malorum</name>
    <dbReference type="NCBI Taxonomy" id="108018"/>
    <lineage>
        <taxon>Eukaryota</taxon>
        <taxon>Fungi</taxon>
        <taxon>Dikarya</taxon>
        <taxon>Ascomycota</taxon>
        <taxon>Pezizomycotina</taxon>
        <taxon>Leotiomycetes</taxon>
        <taxon>Helotiales</taxon>
        <taxon>Ploettnerulaceae</taxon>
        <taxon>Cadophora</taxon>
    </lineage>
</organism>
<accession>A0A8H7TIA0</accession>
<evidence type="ECO:0000259" key="2">
    <source>
        <dbReference type="PROSITE" id="PS51819"/>
    </source>
</evidence>
<dbReference type="PROSITE" id="PS51819">
    <property type="entry name" value="VOC"/>
    <property type="match status" value="1"/>
</dbReference>
<feature type="domain" description="VOC" evidence="2">
    <location>
        <begin position="16"/>
        <end position="135"/>
    </location>
</feature>
<protein>
    <recommendedName>
        <fullName evidence="2">VOC domain-containing protein</fullName>
    </recommendedName>
</protein>
<dbReference type="InterPro" id="IPR037523">
    <property type="entry name" value="VOC_core"/>
</dbReference>
<dbReference type="SUPFAM" id="SSF54593">
    <property type="entry name" value="Glyoxalase/Bleomycin resistance protein/Dihydroxybiphenyl dioxygenase"/>
    <property type="match status" value="1"/>
</dbReference>
<gene>
    <name evidence="3" type="ORF">IFR04_006665</name>
</gene>
<dbReference type="InterPro" id="IPR004360">
    <property type="entry name" value="Glyas_Fos-R_dOase_dom"/>
</dbReference>
<comment type="caution">
    <text evidence="3">The sequence shown here is derived from an EMBL/GenBank/DDBJ whole genome shotgun (WGS) entry which is preliminary data.</text>
</comment>
<keyword evidence="4" id="KW-1185">Reference proteome</keyword>
<evidence type="ECO:0000313" key="3">
    <source>
        <dbReference type="EMBL" id="KAG4420189.1"/>
    </source>
</evidence>
<dbReference type="InterPro" id="IPR029068">
    <property type="entry name" value="Glyas_Bleomycin-R_OHBP_Dase"/>
</dbReference>
<dbReference type="Gene3D" id="3.10.180.10">
    <property type="entry name" value="2,3-Dihydroxybiphenyl 1,2-Dioxygenase, domain 1"/>
    <property type="match status" value="1"/>
</dbReference>
<sequence>MATLSNPGKTVIKPSYLAHIVLKTQPSQFPKMISYYKTFLSADARYEAGPLAFLSYDDEHHRIAIVSMPDIKPRDPKAAGLLHFAFTFNSLHDLALAYKQRLANGIEPYWCVNHGPTTSMYYHDPDGNDIETQVENFATLEEADAFMKSEAFAENPIGADFDPEVFVKRLESGEDEEVIKRREDVGPRGIPDI</sequence>
<feature type="region of interest" description="Disordered" evidence="1">
    <location>
        <begin position="172"/>
        <end position="193"/>
    </location>
</feature>
<name>A0A8H7TIA0_9HELO</name>